<accession>A0AA97CV31</accession>
<dbReference type="EMBL" id="CP128986">
    <property type="protein sequence ID" value="WOC11268.1"/>
    <property type="molecule type" value="Genomic_DNA"/>
</dbReference>
<dbReference type="AlphaFoldDB" id="A0AA97CV31"/>
<organism evidence="2">
    <name type="scientific">Gordonia sp. MP11Mi</name>
    <dbReference type="NCBI Taxonomy" id="3022769"/>
    <lineage>
        <taxon>Bacteria</taxon>
        <taxon>Bacillati</taxon>
        <taxon>Actinomycetota</taxon>
        <taxon>Actinomycetes</taxon>
        <taxon>Mycobacteriales</taxon>
        <taxon>Gordoniaceae</taxon>
        <taxon>Gordonia</taxon>
    </lineage>
</organism>
<evidence type="ECO:0000313" key="2">
    <source>
        <dbReference type="EMBL" id="WOC11268.1"/>
    </source>
</evidence>
<evidence type="ECO:0000256" key="1">
    <source>
        <dbReference type="SAM" id="MobiDB-lite"/>
    </source>
</evidence>
<reference evidence="2" key="1">
    <citation type="submission" date="2023-06" db="EMBL/GenBank/DDBJ databases">
        <title>Gordonia sp. nov. and Pseudochrobactrum sp. nov., two species isolated from the burying beetle Nicrophorus vespilloides.</title>
        <authorList>
            <person name="Poehlein A."/>
            <person name="Guzman J."/>
            <person name="Daniel R."/>
            <person name="Vilcinskas A."/>
        </authorList>
    </citation>
    <scope>NUCLEOTIDE SEQUENCE</scope>
    <source>
        <strain evidence="2">MP11Mi</strain>
    </source>
</reference>
<feature type="region of interest" description="Disordered" evidence="1">
    <location>
        <begin position="1"/>
        <end position="22"/>
    </location>
</feature>
<gene>
    <name evidence="2" type="ORF">MP11Mi_03350</name>
</gene>
<protein>
    <submittedName>
        <fullName evidence="2">Uncharacterized protein</fullName>
    </submittedName>
</protein>
<name>A0AA97CV31_9ACTN</name>
<dbReference type="RefSeq" id="WP_420040594.1">
    <property type="nucleotide sequence ID" value="NZ_CP128986.1"/>
</dbReference>
<sequence>MTFPQFVARSRDSLPPAPSGKATAMPRWAAQLDGYAAHQMDLSITITAWEDRGVVVSALRVEAKARNLPDGFVLTRPVGGASLEVKRMEVTLSTFATSVLARAPGGAVVHPFAFQLGRGESAQFHLVVEANGDESSVPAYEWTATLDLIVGSKRREVRIDNYGKPYVLVNRGQRPELWWEGGTWTAPPA</sequence>
<proteinExistence type="predicted"/>